<comment type="caution">
    <text evidence="1">The sequence shown here is derived from an EMBL/GenBank/DDBJ whole genome shotgun (WGS) entry which is preliminary data.</text>
</comment>
<organism evidence="1 2">
    <name type="scientific">Methylomonas methanica</name>
    <dbReference type="NCBI Taxonomy" id="421"/>
    <lineage>
        <taxon>Bacteria</taxon>
        <taxon>Pseudomonadati</taxon>
        <taxon>Pseudomonadota</taxon>
        <taxon>Gammaproteobacteria</taxon>
        <taxon>Methylococcales</taxon>
        <taxon>Methylococcaceae</taxon>
        <taxon>Methylomonas</taxon>
    </lineage>
</organism>
<protein>
    <submittedName>
        <fullName evidence="1">Uncharacterized protein</fullName>
    </submittedName>
</protein>
<evidence type="ECO:0000313" key="2">
    <source>
        <dbReference type="Proteomes" id="UP000078090"/>
    </source>
</evidence>
<accession>A0A177MDR8</accession>
<dbReference type="EMBL" id="LUUG01000074">
    <property type="protein sequence ID" value="OAI03822.1"/>
    <property type="molecule type" value="Genomic_DNA"/>
</dbReference>
<reference evidence="1 2" key="1">
    <citation type="submission" date="2016-03" db="EMBL/GenBank/DDBJ databases">
        <authorList>
            <person name="Ploux O."/>
        </authorList>
    </citation>
    <scope>NUCLEOTIDE SEQUENCE [LARGE SCALE GENOMIC DNA]</scope>
    <source>
        <strain evidence="1 2">R-45363</strain>
    </source>
</reference>
<proteinExistence type="predicted"/>
<name>A0A177MDR8_METMH</name>
<dbReference type="Proteomes" id="UP000078090">
    <property type="component" value="Unassembled WGS sequence"/>
</dbReference>
<gene>
    <name evidence="1" type="ORF">A1332_15030</name>
</gene>
<sequence>MLIRKLPKLNALRILKIVISAYPPVHKGLGSLPKPRRMDSLKLAEQDRLCAERLRLFFGHCHKTVKITYTAFSVFTHGDWI</sequence>
<dbReference type="AlphaFoldDB" id="A0A177MDR8"/>
<evidence type="ECO:0000313" key="1">
    <source>
        <dbReference type="EMBL" id="OAI03822.1"/>
    </source>
</evidence>
<dbReference type="RefSeq" id="WP_064008861.1">
    <property type="nucleotide sequence ID" value="NZ_LUUG01000074.1"/>
</dbReference>